<evidence type="ECO:0000313" key="4">
    <source>
        <dbReference type="Proteomes" id="UP000076842"/>
    </source>
</evidence>
<protein>
    <submittedName>
        <fullName evidence="2">Uncharacterized protein</fullName>
    </submittedName>
</protein>
<name>A0A166JGR6_9BASI</name>
<proteinExistence type="predicted"/>
<keyword evidence="1" id="KW-0175">Coiled coil</keyword>
<accession>A0A166JGR6</accession>
<dbReference type="EMBL" id="KV424372">
    <property type="protein sequence ID" value="KZT44712.1"/>
    <property type="molecule type" value="Genomic_DNA"/>
</dbReference>
<dbReference type="EMBL" id="KV424381">
    <property type="protein sequence ID" value="KZT44704.1"/>
    <property type="molecule type" value="Genomic_DNA"/>
</dbReference>
<dbReference type="OrthoDB" id="3176171at2759"/>
<gene>
    <name evidence="3" type="ORF">CALCODRAFT_489131</name>
    <name evidence="2" type="ORF">CALCODRAFT_489141</name>
</gene>
<organism evidence="2 4">
    <name type="scientific">Calocera cornea HHB12733</name>
    <dbReference type="NCBI Taxonomy" id="1353952"/>
    <lineage>
        <taxon>Eukaryota</taxon>
        <taxon>Fungi</taxon>
        <taxon>Dikarya</taxon>
        <taxon>Basidiomycota</taxon>
        <taxon>Agaricomycotina</taxon>
        <taxon>Dacrymycetes</taxon>
        <taxon>Dacrymycetales</taxon>
        <taxon>Dacrymycetaceae</taxon>
        <taxon>Calocera</taxon>
    </lineage>
</organism>
<evidence type="ECO:0000313" key="3">
    <source>
        <dbReference type="EMBL" id="KZT44712.1"/>
    </source>
</evidence>
<dbReference type="AlphaFoldDB" id="A0A166JGR6"/>
<dbReference type="Proteomes" id="UP000076842">
    <property type="component" value="Unassembled WGS sequence"/>
</dbReference>
<feature type="coiled-coil region" evidence="1">
    <location>
        <begin position="20"/>
        <end position="77"/>
    </location>
</feature>
<evidence type="ECO:0000256" key="1">
    <source>
        <dbReference type="SAM" id="Coils"/>
    </source>
</evidence>
<reference evidence="2 4" key="1">
    <citation type="journal article" date="2016" name="Mol. Biol. Evol.">
        <title>Comparative Genomics of Early-Diverging Mushroom-Forming Fungi Provides Insights into the Origins of Lignocellulose Decay Capabilities.</title>
        <authorList>
            <person name="Nagy L.G."/>
            <person name="Riley R."/>
            <person name="Tritt A."/>
            <person name="Adam C."/>
            <person name="Daum C."/>
            <person name="Floudas D."/>
            <person name="Sun H."/>
            <person name="Yadav J.S."/>
            <person name="Pangilinan J."/>
            <person name="Larsson K.H."/>
            <person name="Matsuura K."/>
            <person name="Barry K."/>
            <person name="Labutti K."/>
            <person name="Kuo R."/>
            <person name="Ohm R.A."/>
            <person name="Bhattacharya S.S."/>
            <person name="Shirouzu T."/>
            <person name="Yoshinaga Y."/>
            <person name="Martin F.M."/>
            <person name="Grigoriev I.V."/>
            <person name="Hibbett D.S."/>
        </authorList>
    </citation>
    <scope>NUCLEOTIDE SEQUENCE [LARGE SCALE GENOMIC DNA]</scope>
    <source>
        <strain evidence="2 4">HHB12733</strain>
    </source>
</reference>
<dbReference type="STRING" id="1353952.A0A166JGR6"/>
<sequence length="212" mass="24027">MAAREQRLQQQVTSLKTLLLRQQDEHHKELEHQLAQYRQRCDQGLSDVLAQFGQEAADAAVQEAEDVQSVNDKLSERIERTGAIVQTSQDWERQGTKMREETLRVVTSVSSTAASALSQVSADVSGIVDSQQVTVDTRFKALNTAFLEAHCRVEESKNARIKTTDARESNVRYTYRGLKRKREDAWGVEEQEYEQIGAQARLSFHMVTSSLN</sequence>
<evidence type="ECO:0000313" key="2">
    <source>
        <dbReference type="EMBL" id="KZT44704.1"/>
    </source>
</evidence>
<keyword evidence="4" id="KW-1185">Reference proteome</keyword>